<feature type="transmembrane region" description="Helical" evidence="6">
    <location>
        <begin position="160"/>
        <end position="181"/>
    </location>
</feature>
<dbReference type="Proteomes" id="UP000244727">
    <property type="component" value="Chromosome"/>
</dbReference>
<protein>
    <submittedName>
        <fullName evidence="7">DUF92 domain-containing protein</fullName>
    </submittedName>
</protein>
<evidence type="ECO:0000256" key="6">
    <source>
        <dbReference type="SAM" id="Phobius"/>
    </source>
</evidence>
<proteinExistence type="inferred from homology"/>
<dbReference type="RefSeq" id="WP_108381656.1">
    <property type="nucleotide sequence ID" value="NZ_CP028858.1"/>
</dbReference>
<feature type="transmembrane region" description="Helical" evidence="6">
    <location>
        <begin position="35"/>
        <end position="52"/>
    </location>
</feature>
<dbReference type="EMBL" id="CP028858">
    <property type="protein sequence ID" value="AWB27287.1"/>
    <property type="molecule type" value="Genomic_DNA"/>
</dbReference>
<dbReference type="Pfam" id="PF01940">
    <property type="entry name" value="DUF92"/>
    <property type="match status" value="1"/>
</dbReference>
<evidence type="ECO:0000256" key="5">
    <source>
        <dbReference type="ARBA" id="ARBA00023136"/>
    </source>
</evidence>
<evidence type="ECO:0000256" key="3">
    <source>
        <dbReference type="ARBA" id="ARBA00022692"/>
    </source>
</evidence>
<feature type="transmembrane region" description="Helical" evidence="6">
    <location>
        <begin position="325"/>
        <end position="343"/>
    </location>
</feature>
<evidence type="ECO:0000256" key="2">
    <source>
        <dbReference type="ARBA" id="ARBA00009012"/>
    </source>
</evidence>
<keyword evidence="8" id="KW-1185">Reference proteome</keyword>
<feature type="transmembrane region" description="Helical" evidence="6">
    <location>
        <begin position="295"/>
        <end position="313"/>
    </location>
</feature>
<evidence type="ECO:0000313" key="7">
    <source>
        <dbReference type="EMBL" id="AWB27287.1"/>
    </source>
</evidence>
<dbReference type="PANTHER" id="PTHR13353:SF5">
    <property type="entry name" value="TRANSMEMBRANE PROTEIN 19"/>
    <property type="match status" value="1"/>
</dbReference>
<accession>A0A2R4X0H7</accession>
<name>A0A2R4X0H7_9EURY</name>
<keyword evidence="3 6" id="KW-0812">Transmembrane</keyword>
<dbReference type="GO" id="GO:0016020">
    <property type="term" value="C:membrane"/>
    <property type="evidence" value="ECO:0007669"/>
    <property type="project" value="UniProtKB-SubCell"/>
</dbReference>
<keyword evidence="5 6" id="KW-0472">Membrane</keyword>
<evidence type="ECO:0000256" key="4">
    <source>
        <dbReference type="ARBA" id="ARBA00022989"/>
    </source>
</evidence>
<dbReference type="KEGG" id="harc:HARCEL1_06015"/>
<feature type="transmembrane region" description="Helical" evidence="6">
    <location>
        <begin position="234"/>
        <end position="251"/>
    </location>
</feature>
<organism evidence="7 8">
    <name type="scientific">Halococcoides cellulosivorans</name>
    <dbReference type="NCBI Taxonomy" id="1679096"/>
    <lineage>
        <taxon>Archaea</taxon>
        <taxon>Methanobacteriati</taxon>
        <taxon>Methanobacteriota</taxon>
        <taxon>Stenosarchaea group</taxon>
        <taxon>Halobacteria</taxon>
        <taxon>Halobacteriales</taxon>
        <taxon>Haloarculaceae</taxon>
        <taxon>Halococcoides</taxon>
    </lineage>
</organism>
<feature type="transmembrane region" description="Helical" evidence="6">
    <location>
        <begin position="72"/>
        <end position="90"/>
    </location>
</feature>
<feature type="transmembrane region" description="Helical" evidence="6">
    <location>
        <begin position="188"/>
        <end position="205"/>
    </location>
</feature>
<evidence type="ECO:0000256" key="1">
    <source>
        <dbReference type="ARBA" id="ARBA00004141"/>
    </source>
</evidence>
<comment type="similarity">
    <text evidence="2">Belongs to the TMEM19 family.</text>
</comment>
<gene>
    <name evidence="7" type="ORF">HARCEL1_06015</name>
</gene>
<dbReference type="GeneID" id="36512044"/>
<feature type="transmembrane region" description="Helical" evidence="6">
    <location>
        <begin position="383"/>
        <end position="410"/>
    </location>
</feature>
<comment type="subcellular location">
    <subcellularLocation>
        <location evidence="1">Membrane</location>
        <topology evidence="1">Multi-pass membrane protein</topology>
    </subcellularLocation>
</comment>
<dbReference type="AlphaFoldDB" id="A0A2R4X0H7"/>
<feature type="transmembrane region" description="Helical" evidence="6">
    <location>
        <begin position="127"/>
        <end position="148"/>
    </location>
</feature>
<keyword evidence="4 6" id="KW-1133">Transmembrane helix</keyword>
<sequence length="449" mass="44504">MTSPVRRASAFAVVGSLVVPVVALGAILPQAALPFASAAPFLVISGIALFSVDDGLLFELFARPGDRRDRRLYGLAGFSLAIGGLTLLVTHLGMPVVAFLVAVLVVSIGPVGAQATHGSGDSELTTAAFVVGGASGAVLGSAIALSVAQRLAGGGQATPLAQIAFLGVVGALIAALLRVTLVDRDDPLVLVSVALALWVLAVLPVGGDPRIVAVGIAVSGALGYVARRLQTASVHGMVTGVLLSLLAIVLGGGDPGWVLLLVTFFGVGGLSTKFKYDRKVDRDIAEADEGARGSANVLANATVATFALIGAAASPDLTGLDATPFLLAFAGSLAAALADTLSSEIGGTFDRPRLITTFEVVDPGTDGAITWQGEVAGLGGASLIGVLAVLTFPSVGALGALVIVGAGVVGMTVDSLLGATIEGRVVGNQGVNFLATAAAGLTAAVIALL</sequence>
<reference evidence="7 8" key="1">
    <citation type="submission" date="2018-04" db="EMBL/GenBank/DDBJ databases">
        <title>Halococcoides cellulosivorans gen. nov., sp. nov., an extremely halophilic cellulose-utilizing haloarchaeon from hypersaline lakes.</title>
        <authorList>
            <person name="Sorokin D.Y."/>
            <person name="Toshchakov S.V."/>
            <person name="Samarov N.I."/>
            <person name="Korzhenkov A."/>
            <person name="Kublanov I.V."/>
        </authorList>
    </citation>
    <scope>NUCLEOTIDE SEQUENCE [LARGE SCALE GENOMIC DNA]</scope>
    <source>
        <strain evidence="7 8">HArcel1</strain>
    </source>
</reference>
<evidence type="ECO:0000313" key="8">
    <source>
        <dbReference type="Proteomes" id="UP000244727"/>
    </source>
</evidence>
<feature type="transmembrane region" description="Helical" evidence="6">
    <location>
        <begin position="211"/>
        <end position="227"/>
    </location>
</feature>
<feature type="transmembrane region" description="Helical" evidence="6">
    <location>
        <begin position="430"/>
        <end position="448"/>
    </location>
</feature>
<dbReference type="PANTHER" id="PTHR13353">
    <property type="entry name" value="TRANSMEMBRANE PROTEIN 19"/>
    <property type="match status" value="1"/>
</dbReference>
<feature type="transmembrane region" description="Helical" evidence="6">
    <location>
        <begin position="257"/>
        <end position="274"/>
    </location>
</feature>
<feature type="transmembrane region" description="Helical" evidence="6">
    <location>
        <begin position="96"/>
        <end position="115"/>
    </location>
</feature>
<dbReference type="InterPro" id="IPR002794">
    <property type="entry name" value="DUF92_TMEM19"/>
</dbReference>